<dbReference type="GO" id="GO:0015288">
    <property type="term" value="F:porin activity"/>
    <property type="evidence" value="ECO:0007669"/>
    <property type="project" value="InterPro"/>
</dbReference>
<keyword evidence="1" id="KW-0732">Signal</keyword>
<evidence type="ECO:0000313" key="4">
    <source>
        <dbReference type="Proteomes" id="UP000248975"/>
    </source>
</evidence>
<comment type="caution">
    <text evidence="3">The sequence shown here is derived from an EMBL/GenBank/DDBJ whole genome shotgun (WGS) entry which is preliminary data.</text>
</comment>
<evidence type="ECO:0000313" key="3">
    <source>
        <dbReference type="EMBL" id="PZQ95433.1"/>
    </source>
</evidence>
<dbReference type="InterPro" id="IPR033900">
    <property type="entry name" value="Gram_neg_porin_domain"/>
</dbReference>
<dbReference type="EMBL" id="QFQS01000007">
    <property type="protein sequence ID" value="PZQ95433.1"/>
    <property type="molecule type" value="Genomic_DNA"/>
</dbReference>
<gene>
    <name evidence="3" type="ORF">DI533_19130</name>
</gene>
<dbReference type="Proteomes" id="UP000248975">
    <property type="component" value="Unassembled WGS sequence"/>
</dbReference>
<protein>
    <recommendedName>
        <fullName evidence="2">Porin domain-containing protein</fullName>
    </recommendedName>
</protein>
<proteinExistence type="predicted"/>
<dbReference type="SUPFAM" id="SSF56935">
    <property type="entry name" value="Porins"/>
    <property type="match status" value="1"/>
</dbReference>
<feature type="chain" id="PRO_5016077848" description="Porin domain-containing protein" evidence="1">
    <location>
        <begin position="21"/>
        <end position="359"/>
    </location>
</feature>
<accession>A0A2W5TXC1</accession>
<sequence length="359" mass="38643">MKKVLFASTAMLLSGGMAMADVTISGNGRFGLEYNEQDSFIAETDEGPATIDPNETTISLRLRFNIDASKETDSGVTFGGRIRMQYASGDSDYAGESGAGLSAAKLYASYGGMRLEAGNVDTAYDSAALMYNSEMGFKDSSAGDPQGSFYSFNSTPYGIGQTDRMGVAFTYSVDAFNVRLSWVNADQTRTITDYYLTDEDAKFFEAAAGFGYDDEYGISADYTFDAFTISGAAVMNGNGISDNDQFFLGGEYAFADVGAVGLQYFDNGQTQEFTYDEDGFINGVTDYDVGSQFTLYGNYKFDQVIVRGYISNLDNDDVEDSTVYGIGADYDLGGATLSGSVRSGYNGNYSADVGVKFTF</sequence>
<dbReference type="AlphaFoldDB" id="A0A2W5TXC1"/>
<organism evidence="3 4">
    <name type="scientific">Cereibacter sphaeroides</name>
    <name type="common">Rhodobacter sphaeroides</name>
    <dbReference type="NCBI Taxonomy" id="1063"/>
    <lineage>
        <taxon>Bacteria</taxon>
        <taxon>Pseudomonadati</taxon>
        <taxon>Pseudomonadota</taxon>
        <taxon>Alphaproteobacteria</taxon>
        <taxon>Rhodobacterales</taxon>
        <taxon>Paracoccaceae</taxon>
        <taxon>Cereibacter</taxon>
    </lineage>
</organism>
<dbReference type="GO" id="GO:0016020">
    <property type="term" value="C:membrane"/>
    <property type="evidence" value="ECO:0007669"/>
    <property type="project" value="InterPro"/>
</dbReference>
<feature type="domain" description="Porin" evidence="2">
    <location>
        <begin position="7"/>
        <end position="336"/>
    </location>
</feature>
<name>A0A2W5TXC1_CERSP</name>
<reference evidence="3 4" key="1">
    <citation type="submission" date="2017-08" db="EMBL/GenBank/DDBJ databases">
        <title>Infants hospitalized years apart are colonized by the same room-sourced microbial strains.</title>
        <authorList>
            <person name="Brooks B."/>
            <person name="Olm M.R."/>
            <person name="Firek B.A."/>
            <person name="Baker R."/>
            <person name="Thomas B.C."/>
            <person name="Morowitz M.J."/>
            <person name="Banfield J.F."/>
        </authorList>
    </citation>
    <scope>NUCLEOTIDE SEQUENCE [LARGE SCALE GENOMIC DNA]</scope>
    <source>
        <strain evidence="3">S2_003_000_R2_11</strain>
    </source>
</reference>
<dbReference type="Gene3D" id="2.40.160.10">
    <property type="entry name" value="Porin"/>
    <property type="match status" value="1"/>
</dbReference>
<dbReference type="InterPro" id="IPR023614">
    <property type="entry name" value="Porin_dom_sf"/>
</dbReference>
<evidence type="ECO:0000259" key="2">
    <source>
        <dbReference type="Pfam" id="PF13609"/>
    </source>
</evidence>
<dbReference type="Pfam" id="PF13609">
    <property type="entry name" value="Porin_4"/>
    <property type="match status" value="1"/>
</dbReference>
<evidence type="ECO:0000256" key="1">
    <source>
        <dbReference type="SAM" id="SignalP"/>
    </source>
</evidence>
<feature type="signal peptide" evidence="1">
    <location>
        <begin position="1"/>
        <end position="20"/>
    </location>
</feature>